<keyword evidence="2" id="KW-0813">Transport</keyword>
<keyword evidence="6" id="KW-0472">Membrane</keyword>
<reference evidence="8 9" key="1">
    <citation type="journal article" date="2012" name="Eukaryot. Cell">
        <title>Draft genome sequence of Wickerhamomyces ciferrii NRRL Y-1031 F-60-10.</title>
        <authorList>
            <person name="Schneider J."/>
            <person name="Andrea H."/>
            <person name="Blom J."/>
            <person name="Jaenicke S."/>
            <person name="Ruckert C."/>
            <person name="Schorsch C."/>
            <person name="Szczepanowski R."/>
            <person name="Farwick M."/>
            <person name="Goesmann A."/>
            <person name="Puhler A."/>
            <person name="Schaffer S."/>
            <person name="Tauch A."/>
            <person name="Kohler T."/>
            <person name="Brinkrolf K."/>
        </authorList>
    </citation>
    <scope>NUCLEOTIDE SEQUENCE [LARGE SCALE GENOMIC DNA]</scope>
    <source>
        <strain evidence="9">ATCC 14091 / BCRC 22168 / CBS 111 / JCM 3599 / NBRC 0793 / NRRL Y-1031 F-60-10</strain>
    </source>
</reference>
<dbReference type="GO" id="GO:0001401">
    <property type="term" value="C:SAM complex"/>
    <property type="evidence" value="ECO:0007669"/>
    <property type="project" value="InterPro"/>
</dbReference>
<dbReference type="InterPro" id="IPR050931">
    <property type="entry name" value="Mito_Protein_Transport_Metaxin"/>
</dbReference>
<evidence type="ECO:0000256" key="4">
    <source>
        <dbReference type="ARBA" id="ARBA00022927"/>
    </source>
</evidence>
<evidence type="ECO:0000313" key="8">
    <source>
        <dbReference type="EMBL" id="CCH44865.1"/>
    </source>
</evidence>
<dbReference type="EMBL" id="CAIF01000162">
    <property type="protein sequence ID" value="CCH44865.1"/>
    <property type="molecule type" value="Genomic_DNA"/>
</dbReference>
<keyword evidence="3" id="KW-1000">Mitochondrion outer membrane</keyword>
<evidence type="ECO:0000256" key="3">
    <source>
        <dbReference type="ARBA" id="ARBA00022787"/>
    </source>
</evidence>
<dbReference type="AlphaFoldDB" id="K0KI29"/>
<keyword evidence="4" id="KW-0653">Protein transport</keyword>
<proteinExistence type="predicted"/>
<dbReference type="eggNOG" id="KOG3028">
    <property type="taxonomic scope" value="Eukaryota"/>
</dbReference>
<keyword evidence="9" id="KW-1185">Reference proteome</keyword>
<evidence type="ECO:0000256" key="2">
    <source>
        <dbReference type="ARBA" id="ARBA00022448"/>
    </source>
</evidence>
<gene>
    <name evidence="8" type="ORF">BN7_4434</name>
</gene>
<dbReference type="PANTHER" id="PTHR12289:SF41">
    <property type="entry name" value="FAILED AXON CONNECTIONS-RELATED"/>
    <property type="match status" value="1"/>
</dbReference>
<accession>K0KI29</accession>
<dbReference type="GO" id="GO:0015031">
    <property type="term" value="P:protein transport"/>
    <property type="evidence" value="ECO:0007669"/>
    <property type="project" value="UniProtKB-KW"/>
</dbReference>
<dbReference type="HOGENOM" id="CLU_078884_0_0_1"/>
<evidence type="ECO:0000259" key="7">
    <source>
        <dbReference type="Pfam" id="PF10568"/>
    </source>
</evidence>
<dbReference type="InterPro" id="IPR019564">
    <property type="entry name" value="Sam37/metaxin_N"/>
</dbReference>
<protein>
    <submittedName>
        <fullName evidence="8">Sorting assembly machinery</fullName>
    </submittedName>
</protein>
<comment type="caution">
    <text evidence="8">The sequence shown here is derived from an EMBL/GenBank/DDBJ whole genome shotgun (WGS) entry which is preliminary data.</text>
</comment>
<dbReference type="GO" id="GO:0007005">
    <property type="term" value="P:mitochondrion organization"/>
    <property type="evidence" value="ECO:0007669"/>
    <property type="project" value="TreeGrafter"/>
</dbReference>
<evidence type="ECO:0000313" key="9">
    <source>
        <dbReference type="Proteomes" id="UP000009328"/>
    </source>
</evidence>
<keyword evidence="5" id="KW-0496">Mitochondrion</keyword>
<sequence>MVMELHVWGKPEELAIISPNCLIISWYMSLTIPLDKFKIITSSNNNISQNGELPVLRVEGEQYNGVSDIIRYLVDQGYDLNSGLTKEEKALNDGISIFLMDKFNIITDYFIFLNKLNYENYTRSIYGQYLSFPLQYNTPLGYRSQAKSNCSRVGLTVEDKTEVEEEMLQNVPTVSKVQQLKNESLIEDKLIMKNSLTNMKCLNLLDSYIEKLFNLHKELGTSPKTTFFNSLSTADLILLSHLFIQTNDKFPDQFIKKFLDLKYPGWLDGKFNIFNEKIKPMINQIKLESPGFNDSPNLLNFIRYALI</sequence>
<organism evidence="8 9">
    <name type="scientific">Wickerhamomyces ciferrii (strain ATCC 14091 / BCRC 22168 / CBS 111 / JCM 3599 / NBRC 0793 / NRRL Y-1031 F-60-10)</name>
    <name type="common">Yeast</name>
    <name type="synonym">Pichia ciferrii</name>
    <dbReference type="NCBI Taxonomy" id="1206466"/>
    <lineage>
        <taxon>Eukaryota</taxon>
        <taxon>Fungi</taxon>
        <taxon>Dikarya</taxon>
        <taxon>Ascomycota</taxon>
        <taxon>Saccharomycotina</taxon>
        <taxon>Saccharomycetes</taxon>
        <taxon>Phaffomycetales</taxon>
        <taxon>Wickerhamomycetaceae</taxon>
        <taxon>Wickerhamomyces</taxon>
    </lineage>
</organism>
<name>K0KI29_WICCF</name>
<evidence type="ECO:0000256" key="1">
    <source>
        <dbReference type="ARBA" id="ARBA00004294"/>
    </source>
</evidence>
<evidence type="ECO:0000256" key="5">
    <source>
        <dbReference type="ARBA" id="ARBA00023128"/>
    </source>
</evidence>
<dbReference type="FunCoup" id="K0KI29">
    <property type="interactions" value="30"/>
</dbReference>
<dbReference type="Pfam" id="PF10568">
    <property type="entry name" value="Tom37"/>
    <property type="match status" value="1"/>
</dbReference>
<comment type="subcellular location">
    <subcellularLocation>
        <location evidence="1">Mitochondrion outer membrane</location>
    </subcellularLocation>
</comment>
<dbReference type="Proteomes" id="UP000009328">
    <property type="component" value="Unassembled WGS sequence"/>
</dbReference>
<dbReference type="STRING" id="1206466.K0KI29"/>
<evidence type="ECO:0000256" key="6">
    <source>
        <dbReference type="ARBA" id="ARBA00023136"/>
    </source>
</evidence>
<dbReference type="InParanoid" id="K0KI29"/>
<dbReference type="PANTHER" id="PTHR12289">
    <property type="entry name" value="METAXIN RELATED"/>
    <property type="match status" value="1"/>
</dbReference>
<feature type="domain" description="Mitochondrial outer membrane transport complex Sam37/metaxin N-terminal" evidence="7">
    <location>
        <begin position="21"/>
        <end position="143"/>
    </location>
</feature>